<evidence type="ECO:0000313" key="1">
    <source>
        <dbReference type="EMBL" id="AYV82762.1"/>
    </source>
</evidence>
<dbReference type="EMBL" id="MK072384">
    <property type="protein sequence ID" value="AYV82762.1"/>
    <property type="molecule type" value="Genomic_DNA"/>
</dbReference>
<protein>
    <submittedName>
        <fullName evidence="1">Uncharacterized protein</fullName>
    </submittedName>
</protein>
<reference evidence="1" key="1">
    <citation type="submission" date="2018-10" db="EMBL/GenBank/DDBJ databases">
        <title>Hidden diversity of soil giant viruses.</title>
        <authorList>
            <person name="Schulz F."/>
            <person name="Alteio L."/>
            <person name="Goudeau D."/>
            <person name="Ryan E.M."/>
            <person name="Malmstrom R.R."/>
            <person name="Blanchard J."/>
            <person name="Woyke T."/>
        </authorList>
    </citation>
    <scope>NUCLEOTIDE SEQUENCE</scope>
    <source>
        <strain evidence="1">HYV1</strain>
    </source>
</reference>
<accession>A0A3G5A6V2</accession>
<gene>
    <name evidence="1" type="ORF">Hyperionvirus2_130</name>
</gene>
<organism evidence="1">
    <name type="scientific">Hyperionvirus sp</name>
    <dbReference type="NCBI Taxonomy" id="2487770"/>
    <lineage>
        <taxon>Viruses</taxon>
        <taxon>Varidnaviria</taxon>
        <taxon>Bamfordvirae</taxon>
        <taxon>Nucleocytoviricota</taxon>
        <taxon>Megaviricetes</taxon>
        <taxon>Imitervirales</taxon>
        <taxon>Mimiviridae</taxon>
        <taxon>Klosneuvirinae</taxon>
    </lineage>
</organism>
<name>A0A3G5A6V2_9VIRU</name>
<proteinExistence type="predicted"/>
<sequence>MTEIKLAGLRIYLFRDSSYLIPLYSFKCPCDLWNYIGWWGEVIYAPDDYKFIRPKYLKKFQELRSGSQKLISESQYYYLIPHFKIDKQIVKCEHISEYLNPFGPRKNFFGSFTQHARKMQNKTAVDFISELKAMSHLPIGNLVADLIIDYWVTGHYRWFEQDKPLFNLTFDQMKKSVEDAFETNFLTTIQENTSRFESEIKSVLNVIMPLDLVKIIYSYGYSAADTLGKILSIVQGDLLKYAEIIA</sequence>